<evidence type="ECO:0000259" key="15">
    <source>
        <dbReference type="Pfam" id="PF01433"/>
    </source>
</evidence>
<dbReference type="EC" id="3.4.11.2" evidence="4"/>
<evidence type="ECO:0000256" key="6">
    <source>
        <dbReference type="ARBA" id="ARBA00022438"/>
    </source>
</evidence>
<comment type="similarity">
    <text evidence="3">Belongs to the peptidase M1 family.</text>
</comment>
<evidence type="ECO:0000256" key="13">
    <source>
        <dbReference type="ARBA" id="ARBA00031533"/>
    </source>
</evidence>
<keyword evidence="18" id="KW-1185">Reference proteome</keyword>
<dbReference type="PRINTS" id="PR00756">
    <property type="entry name" value="ALADIPTASE"/>
</dbReference>
<evidence type="ECO:0000256" key="10">
    <source>
        <dbReference type="ARBA" id="ARBA00022833"/>
    </source>
</evidence>
<dbReference type="InterPro" id="IPR001930">
    <property type="entry name" value="Peptidase_M1"/>
</dbReference>
<dbReference type="Pfam" id="PF11838">
    <property type="entry name" value="ERAP1_C"/>
    <property type="match status" value="1"/>
</dbReference>
<evidence type="ECO:0000313" key="17">
    <source>
        <dbReference type="EMBL" id="GAA4760994.1"/>
    </source>
</evidence>
<keyword evidence="6 17" id="KW-0031">Aminopeptidase</keyword>
<dbReference type="Gene3D" id="2.60.40.1730">
    <property type="entry name" value="tricorn interacting facor f3 domain"/>
    <property type="match status" value="1"/>
</dbReference>
<dbReference type="CDD" id="cd09602">
    <property type="entry name" value="M1_APN"/>
    <property type="match status" value="1"/>
</dbReference>
<dbReference type="EMBL" id="BAABKN010000043">
    <property type="protein sequence ID" value="GAA4760994.1"/>
    <property type="molecule type" value="Genomic_DNA"/>
</dbReference>
<evidence type="ECO:0000256" key="9">
    <source>
        <dbReference type="ARBA" id="ARBA00022801"/>
    </source>
</evidence>
<feature type="domain" description="ERAP1-like C-terminal" evidence="16">
    <location>
        <begin position="508"/>
        <end position="805"/>
    </location>
</feature>
<dbReference type="Proteomes" id="UP001499882">
    <property type="component" value="Unassembled WGS sequence"/>
</dbReference>
<dbReference type="NCBIfam" id="TIGR02412">
    <property type="entry name" value="pepN_strep_liv"/>
    <property type="match status" value="1"/>
</dbReference>
<evidence type="ECO:0000256" key="8">
    <source>
        <dbReference type="ARBA" id="ARBA00022723"/>
    </source>
</evidence>
<evidence type="ECO:0000256" key="11">
    <source>
        <dbReference type="ARBA" id="ARBA00023049"/>
    </source>
</evidence>
<dbReference type="SUPFAM" id="SSF63737">
    <property type="entry name" value="Leukotriene A4 hydrolase N-terminal domain"/>
    <property type="match status" value="1"/>
</dbReference>
<comment type="catalytic activity">
    <reaction evidence="1">
        <text>Release of an N-terminal amino acid, Xaa-|-Yaa- from a peptide, amide or arylamide. Xaa is preferably Ala, but may be most amino acids including Pro (slow action). When a terminal hydrophobic residue is followed by a prolyl residue, the two may be released as an intact Xaa-Pro dipeptide.</text>
        <dbReference type="EC" id="3.4.11.2"/>
    </reaction>
</comment>
<evidence type="ECO:0000313" key="18">
    <source>
        <dbReference type="Proteomes" id="UP001499882"/>
    </source>
</evidence>
<keyword evidence="7" id="KW-0645">Protease</keyword>
<evidence type="ECO:0000256" key="1">
    <source>
        <dbReference type="ARBA" id="ARBA00000098"/>
    </source>
</evidence>
<evidence type="ECO:0000256" key="5">
    <source>
        <dbReference type="ARBA" id="ARBA00015611"/>
    </source>
</evidence>
<keyword evidence="9" id="KW-0378">Hydrolase</keyword>
<dbReference type="PANTHER" id="PTHR11533">
    <property type="entry name" value="PROTEASE M1 ZINC METALLOPROTEASE"/>
    <property type="match status" value="1"/>
</dbReference>
<keyword evidence="11" id="KW-0482">Metalloprotease</keyword>
<evidence type="ECO:0000256" key="12">
    <source>
        <dbReference type="ARBA" id="ARBA00029811"/>
    </source>
</evidence>
<dbReference type="Pfam" id="PF01433">
    <property type="entry name" value="Peptidase_M1"/>
    <property type="match status" value="1"/>
</dbReference>
<dbReference type="SUPFAM" id="SSF55486">
    <property type="entry name" value="Metalloproteases ('zincins'), catalytic domain"/>
    <property type="match status" value="1"/>
</dbReference>
<dbReference type="InterPro" id="IPR012778">
    <property type="entry name" value="Pept_M1_aminopeptidase"/>
</dbReference>
<comment type="caution">
    <text evidence="17">The sequence shown here is derived from an EMBL/GenBank/DDBJ whole genome shotgun (WGS) entry which is preliminary data.</text>
</comment>
<sequence length="811" mass="88146">MALTLVEARIRAAQLSEVSYDVALDLRDPTSSTFGSRTTVRFRSSAPGTFLELAAASDLSVVVNGETVHRSYADGRIHLTELHTGLGPDGVNEVVVEARLPYVSDGDGMHRTVDPADGETYVGAYLGMDVAQKVFACFDQNDLKAPITTSVQAVPAWTVLANGLPVEGEAGGGGHWRFATTPPIPVALLVVVAGPWASQRWEHAGLPFGWHARASLAGELERDFAELRRITVDCYDHFAAMFDEPYAFDSYDQVFVPGLNWGAQEMPGCVTYRDELLPRGAVPGPVRDLRASVIAHEMSHMWFGDLMTMTWWEDTWLQESFADYMGYRVAGDAAGFAGSLVGHEVGRKPSAYDADERRSTHPVAPTPEDVPDVDSAATIFDSISYSKGNSVLRQLATWLGDDIFLRGVNTHLSRHRFANATLADFVDALDEAADRDVRTWVEQWLRSTGFDTLRVDLDGDVPVLHRVGTRPHRVRVTAYDNAWVAVGSELVDVADEPVPLPAYAGRVVVPNSHGETFARIVLDERSWAAVDAGLCRIEDDLVRAVLWTMLVDRVHTRELDAAAFADLVDRHLPGERSATIVTAVLTRTVTRVLPLRTPGAAAPDLVEQLAAACGTGLLHATSPELALTFADGFATGSHDVATLQGWVAANAVGSLPLPPTLRWRAVRRLAELGAWDAEAIEAERVREPGSDAEVGAAAALAARPSEAAKQAAWSAAGDPAVDNRTFEALMAGLWSPEQPDLLAPYVERYLRDAPVWAARGQAFALVVGRARPALALTDDQVARLDEALTAELPTVLRRQWEDWRDDLGRDD</sequence>
<dbReference type="InterPro" id="IPR050344">
    <property type="entry name" value="Peptidase_M1_aminopeptidases"/>
</dbReference>
<gene>
    <name evidence="17" type="primary">pepN_3</name>
    <name evidence="17" type="ORF">GCM10023350_54210</name>
</gene>
<evidence type="ECO:0000256" key="7">
    <source>
        <dbReference type="ARBA" id="ARBA00022670"/>
    </source>
</evidence>
<evidence type="ECO:0000256" key="4">
    <source>
        <dbReference type="ARBA" id="ARBA00012564"/>
    </source>
</evidence>
<accession>A0ABP8ZPL3</accession>
<evidence type="ECO:0000256" key="3">
    <source>
        <dbReference type="ARBA" id="ARBA00010136"/>
    </source>
</evidence>
<keyword evidence="10" id="KW-0862">Zinc</keyword>
<evidence type="ECO:0000259" key="16">
    <source>
        <dbReference type="Pfam" id="PF11838"/>
    </source>
</evidence>
<evidence type="ECO:0000256" key="2">
    <source>
        <dbReference type="ARBA" id="ARBA00001947"/>
    </source>
</evidence>
<dbReference type="GO" id="GO:0004177">
    <property type="term" value="F:aminopeptidase activity"/>
    <property type="evidence" value="ECO:0007669"/>
    <property type="project" value="UniProtKB-KW"/>
</dbReference>
<evidence type="ECO:0000256" key="14">
    <source>
        <dbReference type="SAM" id="MobiDB-lite"/>
    </source>
</evidence>
<dbReference type="RefSeq" id="WP_345530322.1">
    <property type="nucleotide sequence ID" value="NZ_BAABKN010000043.1"/>
</dbReference>
<dbReference type="InterPro" id="IPR042097">
    <property type="entry name" value="Aminopeptidase_N-like_N_sf"/>
</dbReference>
<dbReference type="InterPro" id="IPR027268">
    <property type="entry name" value="Peptidase_M4/M1_CTD_sf"/>
</dbReference>
<keyword evidence="8" id="KW-0479">Metal-binding</keyword>
<dbReference type="Gene3D" id="1.10.390.10">
    <property type="entry name" value="Neutral Protease Domain 2"/>
    <property type="match status" value="1"/>
</dbReference>
<protein>
    <recommendedName>
        <fullName evidence="5">Aminopeptidase N</fullName>
        <ecNumber evidence="4">3.4.11.2</ecNumber>
    </recommendedName>
    <alternativeName>
        <fullName evidence="12">Alanine aminopeptidase</fullName>
    </alternativeName>
    <alternativeName>
        <fullName evidence="13">Lysyl aminopeptidase</fullName>
    </alternativeName>
</protein>
<organism evidence="17 18">
    <name type="scientific">Nocardioides endophyticus</name>
    <dbReference type="NCBI Taxonomy" id="1353775"/>
    <lineage>
        <taxon>Bacteria</taxon>
        <taxon>Bacillati</taxon>
        <taxon>Actinomycetota</taxon>
        <taxon>Actinomycetes</taxon>
        <taxon>Propionibacteriales</taxon>
        <taxon>Nocardioidaceae</taxon>
        <taxon>Nocardioides</taxon>
    </lineage>
</organism>
<reference evidence="18" key="1">
    <citation type="journal article" date="2019" name="Int. J. Syst. Evol. Microbiol.">
        <title>The Global Catalogue of Microorganisms (GCM) 10K type strain sequencing project: providing services to taxonomists for standard genome sequencing and annotation.</title>
        <authorList>
            <consortium name="The Broad Institute Genomics Platform"/>
            <consortium name="The Broad Institute Genome Sequencing Center for Infectious Disease"/>
            <person name="Wu L."/>
            <person name="Ma J."/>
        </authorList>
    </citation>
    <scope>NUCLEOTIDE SEQUENCE [LARGE SCALE GENOMIC DNA]</scope>
    <source>
        <strain evidence="18">JCM 18532</strain>
    </source>
</reference>
<comment type="cofactor">
    <cofactor evidence="2">
        <name>Zn(2+)</name>
        <dbReference type="ChEBI" id="CHEBI:29105"/>
    </cofactor>
</comment>
<dbReference type="PANTHER" id="PTHR11533:SF174">
    <property type="entry name" value="PUROMYCIN-SENSITIVE AMINOPEPTIDASE-RELATED"/>
    <property type="match status" value="1"/>
</dbReference>
<proteinExistence type="inferred from homology"/>
<feature type="domain" description="Peptidase M1 membrane alanine aminopeptidase" evidence="15">
    <location>
        <begin position="231"/>
        <end position="444"/>
    </location>
</feature>
<dbReference type="InterPro" id="IPR024571">
    <property type="entry name" value="ERAP1-like_C_dom"/>
</dbReference>
<dbReference type="InterPro" id="IPR014782">
    <property type="entry name" value="Peptidase_M1_dom"/>
</dbReference>
<feature type="region of interest" description="Disordered" evidence="14">
    <location>
        <begin position="351"/>
        <end position="371"/>
    </location>
</feature>
<name>A0ABP8ZPL3_9ACTN</name>